<evidence type="ECO:0000313" key="1">
    <source>
        <dbReference type="EMBL" id="MFC1413700.1"/>
    </source>
</evidence>
<evidence type="ECO:0000313" key="2">
    <source>
        <dbReference type="Proteomes" id="UP001592582"/>
    </source>
</evidence>
<dbReference type="CDD" id="cd03416">
    <property type="entry name" value="CbiX_SirB_N"/>
    <property type="match status" value="1"/>
</dbReference>
<protein>
    <submittedName>
        <fullName evidence="1">Sirohydrochlorin chelatase</fullName>
    </submittedName>
</protein>
<reference evidence="1 2" key="1">
    <citation type="submission" date="2024-09" db="EMBL/GenBank/DDBJ databases">
        <authorList>
            <person name="Lee S.D."/>
        </authorList>
    </citation>
    <scope>NUCLEOTIDE SEQUENCE [LARGE SCALE GENOMIC DNA]</scope>
    <source>
        <strain evidence="1 2">N1-1</strain>
    </source>
</reference>
<dbReference type="InterPro" id="IPR050963">
    <property type="entry name" value="Sirohydro_Cobaltochel/CbiX"/>
</dbReference>
<gene>
    <name evidence="1" type="ORF">ACEZDG_31000</name>
</gene>
<dbReference type="CDD" id="cd03414">
    <property type="entry name" value="CbiX_SirB_C"/>
    <property type="match status" value="1"/>
</dbReference>
<dbReference type="SUPFAM" id="SSF53800">
    <property type="entry name" value="Chelatase"/>
    <property type="match status" value="1"/>
</dbReference>
<dbReference type="Gene3D" id="3.40.50.1400">
    <property type="match status" value="2"/>
</dbReference>
<accession>A0ABV6VIX6</accession>
<dbReference type="InterPro" id="IPR002762">
    <property type="entry name" value="CbiX-like"/>
</dbReference>
<dbReference type="Pfam" id="PF01903">
    <property type="entry name" value="CbiX"/>
    <property type="match status" value="2"/>
</dbReference>
<comment type="caution">
    <text evidence="1">The sequence shown here is derived from an EMBL/GenBank/DDBJ whole genome shotgun (WGS) entry which is preliminary data.</text>
</comment>
<proteinExistence type="predicted"/>
<dbReference type="PANTHER" id="PTHR33542">
    <property type="entry name" value="SIROHYDROCHLORIN FERROCHELATASE, CHLOROPLASTIC"/>
    <property type="match status" value="1"/>
</dbReference>
<keyword evidence="2" id="KW-1185">Reference proteome</keyword>
<sequence>MKPPALLIVGHGTRDEAGAEAFRSFVAGLRDRLPDTPVGGGFIELSPPPLADAVAELVAAGARRFAAVPLVLVSAGHAKGDIPAALVRERERHPGTSFSYGRPLGPHPALLTILERRLDEVLPRELRAETTVLLVGRGSTDPDANAEVVKVARLLWEGRGLAGVETAFVSLAAPDVPAGLERCRLLGARRIVVLPYFLFTGILPERVERQAADWSAGHPDVDLRQAAVMGATDELAELVLTRYREALAGDLRMNCDTCVYRVAMPGFEDRVGAEQRPHHHPDDPAHSHGPHSHVH</sequence>
<name>A0ABV6VIX6_9ACTN</name>
<dbReference type="PANTHER" id="PTHR33542:SF3">
    <property type="entry name" value="SIROHYDROCHLORIN FERROCHELATASE, CHLOROPLASTIC"/>
    <property type="match status" value="1"/>
</dbReference>
<dbReference type="EMBL" id="JBHEZX010000018">
    <property type="protein sequence ID" value="MFC1413700.1"/>
    <property type="molecule type" value="Genomic_DNA"/>
</dbReference>
<dbReference type="Proteomes" id="UP001592582">
    <property type="component" value="Unassembled WGS sequence"/>
</dbReference>
<organism evidence="1 2">
    <name type="scientific">Streptacidiphilus alkalitolerans</name>
    <dbReference type="NCBI Taxonomy" id="3342712"/>
    <lineage>
        <taxon>Bacteria</taxon>
        <taxon>Bacillati</taxon>
        <taxon>Actinomycetota</taxon>
        <taxon>Actinomycetes</taxon>
        <taxon>Kitasatosporales</taxon>
        <taxon>Streptomycetaceae</taxon>
        <taxon>Streptacidiphilus</taxon>
    </lineage>
</organism>